<dbReference type="EMBL" id="JANVFT010000038">
    <property type="protein sequence ID" value="KAJ4492412.1"/>
    <property type="molecule type" value="Genomic_DNA"/>
</dbReference>
<evidence type="ECO:0000313" key="2">
    <source>
        <dbReference type="Proteomes" id="UP001150217"/>
    </source>
</evidence>
<accession>A0ABQ8VI22</accession>
<name>A0ABQ8VI22_9AGAR</name>
<sequence>MNSGYRRSAPAVLAAPTLLRSRLAESMKITILLFPIPTTHLLLGILFECLPPRDPLVDLNAVTATCSRSSYRVNGLSHPKRAEGGGRFALLLSSDLPFYLCQCV</sequence>
<protein>
    <submittedName>
        <fullName evidence="1">Uncharacterized protein</fullName>
    </submittedName>
</protein>
<gene>
    <name evidence="1" type="ORF">C8R41DRAFT_832423</name>
</gene>
<keyword evidence="2" id="KW-1185">Reference proteome</keyword>
<comment type="caution">
    <text evidence="1">The sequence shown here is derived from an EMBL/GenBank/DDBJ whole genome shotgun (WGS) entry which is preliminary data.</text>
</comment>
<proteinExistence type="predicted"/>
<organism evidence="1 2">
    <name type="scientific">Lentinula lateritia</name>
    <dbReference type="NCBI Taxonomy" id="40482"/>
    <lineage>
        <taxon>Eukaryota</taxon>
        <taxon>Fungi</taxon>
        <taxon>Dikarya</taxon>
        <taxon>Basidiomycota</taxon>
        <taxon>Agaricomycotina</taxon>
        <taxon>Agaricomycetes</taxon>
        <taxon>Agaricomycetidae</taxon>
        <taxon>Agaricales</taxon>
        <taxon>Marasmiineae</taxon>
        <taxon>Omphalotaceae</taxon>
        <taxon>Lentinula</taxon>
    </lineage>
</organism>
<dbReference type="Proteomes" id="UP001150217">
    <property type="component" value="Unassembled WGS sequence"/>
</dbReference>
<reference evidence="1" key="1">
    <citation type="submission" date="2022-08" db="EMBL/GenBank/DDBJ databases">
        <title>A Global Phylogenomic Analysis of the Shiitake Genus Lentinula.</title>
        <authorList>
            <consortium name="DOE Joint Genome Institute"/>
            <person name="Sierra-Patev S."/>
            <person name="Min B."/>
            <person name="Naranjo-Ortiz M."/>
            <person name="Looney B."/>
            <person name="Konkel Z."/>
            <person name="Slot J.C."/>
            <person name="Sakamoto Y."/>
            <person name="Steenwyk J.L."/>
            <person name="Rokas A."/>
            <person name="Carro J."/>
            <person name="Camarero S."/>
            <person name="Ferreira P."/>
            <person name="Molpeceres G."/>
            <person name="Ruiz-Duenas F.J."/>
            <person name="Serrano A."/>
            <person name="Henrissat B."/>
            <person name="Drula E."/>
            <person name="Hughes K.W."/>
            <person name="Mata J.L."/>
            <person name="Ishikawa N.K."/>
            <person name="Vargas-Isla R."/>
            <person name="Ushijima S."/>
            <person name="Smith C.A."/>
            <person name="Ahrendt S."/>
            <person name="Andreopoulos W."/>
            <person name="He G."/>
            <person name="Labutti K."/>
            <person name="Lipzen A."/>
            <person name="Ng V."/>
            <person name="Riley R."/>
            <person name="Sandor L."/>
            <person name="Barry K."/>
            <person name="Martinez A.T."/>
            <person name="Xiao Y."/>
            <person name="Gibbons J.G."/>
            <person name="Terashima K."/>
            <person name="Grigoriev I.V."/>
            <person name="Hibbett D.S."/>
        </authorList>
    </citation>
    <scope>NUCLEOTIDE SEQUENCE</scope>
    <source>
        <strain evidence="1">RHP3577 ss4</strain>
    </source>
</reference>
<evidence type="ECO:0000313" key="1">
    <source>
        <dbReference type="EMBL" id="KAJ4492412.1"/>
    </source>
</evidence>